<accession>A0A915K0L6</accession>
<dbReference type="PANTHER" id="PTHR21207">
    <property type="entry name" value="PARKIN COREGULATED GENE PROTEIN PARK2 COREGULATED"/>
    <property type="match status" value="1"/>
</dbReference>
<proteinExistence type="predicted"/>
<protein>
    <submittedName>
        <fullName evidence="2">Uncharacterized protein</fullName>
    </submittedName>
</protein>
<dbReference type="InterPro" id="IPR019399">
    <property type="entry name" value="Parkin_co-regulated_protein"/>
</dbReference>
<organism evidence="1 2">
    <name type="scientific">Romanomermis culicivorax</name>
    <name type="common">Nematode worm</name>
    <dbReference type="NCBI Taxonomy" id="13658"/>
    <lineage>
        <taxon>Eukaryota</taxon>
        <taxon>Metazoa</taxon>
        <taxon>Ecdysozoa</taxon>
        <taxon>Nematoda</taxon>
        <taxon>Enoplea</taxon>
        <taxon>Dorylaimia</taxon>
        <taxon>Mermithida</taxon>
        <taxon>Mermithoidea</taxon>
        <taxon>Mermithidae</taxon>
        <taxon>Romanomermis</taxon>
    </lineage>
</organism>
<dbReference type="GO" id="GO:0030544">
    <property type="term" value="F:Hsp70 protein binding"/>
    <property type="evidence" value="ECO:0007669"/>
    <property type="project" value="TreeGrafter"/>
</dbReference>
<name>A0A915K0L6_ROMCU</name>
<dbReference type="GO" id="GO:0051879">
    <property type="term" value="F:Hsp90 protein binding"/>
    <property type="evidence" value="ECO:0007669"/>
    <property type="project" value="TreeGrafter"/>
</dbReference>
<evidence type="ECO:0000313" key="2">
    <source>
        <dbReference type="WBParaSite" id="nRc.2.0.1.t31854-RA"/>
    </source>
</evidence>
<dbReference type="PANTHER" id="PTHR21207:SF2">
    <property type="entry name" value="PARKIN COREGULATED GENE PROTEIN"/>
    <property type="match status" value="1"/>
</dbReference>
<dbReference type="AlphaFoldDB" id="A0A915K0L6"/>
<dbReference type="Pfam" id="PF10274">
    <property type="entry name" value="ParcG"/>
    <property type="match status" value="1"/>
</dbReference>
<dbReference type="Proteomes" id="UP000887565">
    <property type="component" value="Unplaced"/>
</dbReference>
<evidence type="ECO:0000313" key="1">
    <source>
        <dbReference type="Proteomes" id="UP000887565"/>
    </source>
</evidence>
<dbReference type="OMA" id="INGPIHE"/>
<keyword evidence="1" id="KW-1185">Reference proteome</keyword>
<sequence>MNSRPSKSKSRSSSCDYLPKIDCTKNDLISKRIRSSKSIVSVNKNNLSTTTTAKSIPPKNDFKIAHERNDLPVLLDHSGQKLTLKWRLLFDELDFDRWLPLFASGLSLDAHPLEFLAFNGFVDLLNAGRFSSRNSILDSLPFCIPSFRLALRSGRPKTAYKILIIMQIIAKDVFRGGRALVPYYRQLLPPLEKYRNTKFAGEGRSGQFIYMNDVIRETLDILEANGGPDAYINIKYLVPLYEKV</sequence>
<dbReference type="WBParaSite" id="nRc.2.0.1.t31854-RA">
    <property type="protein sequence ID" value="nRc.2.0.1.t31854-RA"/>
    <property type="gene ID" value="nRc.2.0.1.g31854"/>
</dbReference>
<reference evidence="2" key="1">
    <citation type="submission" date="2022-11" db="UniProtKB">
        <authorList>
            <consortium name="WormBaseParasite"/>
        </authorList>
    </citation>
    <scope>IDENTIFICATION</scope>
</reference>